<dbReference type="FunFam" id="3.40.50.300:FF:000691">
    <property type="entry name" value="Regulator of telomere elongation helicase 1"/>
    <property type="match status" value="1"/>
</dbReference>
<comment type="function">
    <text evidence="16">A probable ATP-dependent DNA helicase implicated in telomere-length regulation, DNA repair and the maintenance of genomic stability. Acts as an anti-recombinase to counteract toxic recombination and limit crossover during meiosis. Regulates meiotic recombination and crossover homeostasis by physically dissociating strand invasion events and thereby promotes noncrossover repair by meiotic synthesis dependent strand annealing (SDSA) as well as disassembly of D loop recombination intermediates. Also disassembles T loops and prevents telomere fragility by counteracting telomeric G4-DNA structures, which together ensure the dynamics and stability of the telomere.</text>
</comment>
<keyword evidence="5 16" id="KW-0227">DNA damage</keyword>
<feature type="binding site" evidence="16">
    <location>
        <position position="207"/>
    </location>
    <ligand>
        <name>[4Fe-4S] cluster</name>
        <dbReference type="ChEBI" id="CHEBI:49883"/>
    </ligand>
</feature>
<dbReference type="HAMAP" id="MF_03065">
    <property type="entry name" value="RTEL1"/>
    <property type="match status" value="1"/>
</dbReference>
<dbReference type="PANTHER" id="PTHR11472:SF34">
    <property type="entry name" value="REGULATOR OF TELOMERE ELONGATION HELICASE 1"/>
    <property type="match status" value="1"/>
</dbReference>
<proteinExistence type="inferred from homology"/>
<evidence type="ECO:0000256" key="5">
    <source>
        <dbReference type="ARBA" id="ARBA00022763"/>
    </source>
</evidence>
<dbReference type="InterPro" id="IPR014013">
    <property type="entry name" value="Helic_SF1/SF2_ATP-bd_DinG/Rad3"/>
</dbReference>
<evidence type="ECO:0000256" key="4">
    <source>
        <dbReference type="ARBA" id="ARBA00022741"/>
    </source>
</evidence>
<evidence type="ECO:0000256" key="12">
    <source>
        <dbReference type="ARBA" id="ARBA00023204"/>
    </source>
</evidence>
<dbReference type="InterPro" id="IPR027417">
    <property type="entry name" value="P-loop_NTPase"/>
</dbReference>
<dbReference type="SMART" id="SM00488">
    <property type="entry name" value="DEXDc2"/>
    <property type="match status" value="1"/>
</dbReference>
<evidence type="ECO:0000256" key="7">
    <source>
        <dbReference type="ARBA" id="ARBA00022806"/>
    </source>
</evidence>
<evidence type="ECO:0000256" key="1">
    <source>
        <dbReference type="ARBA" id="ARBA00004123"/>
    </source>
</evidence>
<keyword evidence="14 16" id="KW-0539">Nucleus</keyword>
<evidence type="ECO:0000256" key="2">
    <source>
        <dbReference type="ARBA" id="ARBA00022485"/>
    </source>
</evidence>
<evidence type="ECO:0000256" key="14">
    <source>
        <dbReference type="ARBA" id="ARBA00023242"/>
    </source>
</evidence>
<keyword evidence="8 16" id="KW-0067">ATP-binding</keyword>
<dbReference type="SUPFAM" id="SSF52540">
    <property type="entry name" value="P-loop containing nucleoside triphosphate hydrolases"/>
    <property type="match status" value="2"/>
</dbReference>
<dbReference type="InterPro" id="IPR049909">
    <property type="entry name" value="Rtel1_HHD"/>
</dbReference>
<dbReference type="EMBL" id="HAEI01002939">
    <property type="protein sequence ID" value="SBR82498.1"/>
    <property type="molecule type" value="Transcribed_RNA"/>
</dbReference>
<evidence type="ECO:0000259" key="18">
    <source>
        <dbReference type="PROSITE" id="PS51193"/>
    </source>
</evidence>
<keyword evidence="6 16" id="KW-0378">Hydrolase</keyword>
<keyword evidence="11 16" id="KW-0238">DNA-binding</keyword>
<feature type="domain" description="Helicase ATP-binding" evidence="18">
    <location>
        <begin position="7"/>
        <end position="297"/>
    </location>
</feature>
<dbReference type="Gene3D" id="3.40.50.300">
    <property type="entry name" value="P-loop containing nucleotide triphosphate hydrolases"/>
    <property type="match status" value="2"/>
</dbReference>
<dbReference type="PANTHER" id="PTHR11472">
    <property type="entry name" value="DNA REPAIR DEAD HELICASE RAD3/XP-D SUBFAMILY MEMBER"/>
    <property type="match status" value="1"/>
</dbReference>
<dbReference type="PROSITE" id="PS51193">
    <property type="entry name" value="HELICASE_ATP_BIND_2"/>
    <property type="match status" value="1"/>
</dbReference>
<dbReference type="InterPro" id="IPR045028">
    <property type="entry name" value="DinG/Rad3-like"/>
</dbReference>
<name>A0A1A8PMM5_9TELE</name>
<dbReference type="GO" id="GO:0006310">
    <property type="term" value="P:DNA recombination"/>
    <property type="evidence" value="ECO:0007669"/>
    <property type="project" value="InterPro"/>
</dbReference>
<evidence type="ECO:0000256" key="8">
    <source>
        <dbReference type="ARBA" id="ARBA00022840"/>
    </source>
</evidence>
<dbReference type="GO" id="GO:0006281">
    <property type="term" value="P:DNA repair"/>
    <property type="evidence" value="ECO:0007669"/>
    <property type="project" value="UniProtKB-UniRule"/>
</dbReference>
<feature type="binding site" evidence="16">
    <location>
        <position position="163"/>
    </location>
    <ligand>
        <name>[4Fe-4S] cluster</name>
        <dbReference type="ChEBI" id="CHEBI:49883"/>
    </ligand>
</feature>
<dbReference type="CDD" id="cd13932">
    <property type="entry name" value="HN_RTEL1"/>
    <property type="match status" value="1"/>
</dbReference>
<evidence type="ECO:0000256" key="13">
    <source>
        <dbReference type="ARBA" id="ARBA00023235"/>
    </source>
</evidence>
<dbReference type="InterPro" id="IPR006554">
    <property type="entry name" value="Helicase-like_DEXD_c2"/>
</dbReference>
<evidence type="ECO:0000256" key="6">
    <source>
        <dbReference type="ARBA" id="ARBA00022801"/>
    </source>
</evidence>
<keyword evidence="2 16" id="KW-0004">4Fe-4S</keyword>
<dbReference type="GO" id="GO:0016887">
    <property type="term" value="F:ATP hydrolysis activity"/>
    <property type="evidence" value="ECO:0007669"/>
    <property type="project" value="RHEA"/>
</dbReference>
<dbReference type="InterPro" id="IPR010614">
    <property type="entry name" value="RAD3-like_helicase_DEAD"/>
</dbReference>
<dbReference type="GO" id="GO:0003677">
    <property type="term" value="F:DNA binding"/>
    <property type="evidence" value="ECO:0007669"/>
    <property type="project" value="UniProtKB-UniRule"/>
</dbReference>
<dbReference type="Pfam" id="PF23116">
    <property type="entry name" value="HHD_RTEL1"/>
    <property type="match status" value="1"/>
</dbReference>
<dbReference type="GO" id="GO:0005524">
    <property type="term" value="F:ATP binding"/>
    <property type="evidence" value="ECO:0007669"/>
    <property type="project" value="UniProtKB-UniRule"/>
</dbReference>
<dbReference type="GO" id="GO:0070182">
    <property type="term" value="F:DNA polymerase binding"/>
    <property type="evidence" value="ECO:0007669"/>
    <property type="project" value="TreeGrafter"/>
</dbReference>
<keyword evidence="7 16" id="KW-0347">Helicase</keyword>
<feature type="region of interest" description="Disordered" evidence="17">
    <location>
        <begin position="784"/>
        <end position="804"/>
    </location>
</feature>
<keyword evidence="3 16" id="KW-0479">Metal-binding</keyword>
<dbReference type="InterPro" id="IPR006555">
    <property type="entry name" value="ATP-dep_Helicase_C"/>
</dbReference>
<evidence type="ECO:0000256" key="11">
    <source>
        <dbReference type="ARBA" id="ARBA00023125"/>
    </source>
</evidence>
<dbReference type="Pfam" id="PF06733">
    <property type="entry name" value="DEAD_2"/>
    <property type="match status" value="1"/>
</dbReference>
<keyword evidence="13 16" id="KW-0413">Isomerase</keyword>
<evidence type="ECO:0000256" key="15">
    <source>
        <dbReference type="ARBA" id="ARBA00049360"/>
    </source>
</evidence>
<evidence type="ECO:0000256" key="9">
    <source>
        <dbReference type="ARBA" id="ARBA00023004"/>
    </source>
</evidence>
<dbReference type="AlphaFoldDB" id="A0A1A8PMM5"/>
<feature type="binding site" evidence="16">
    <location>
        <position position="145"/>
    </location>
    <ligand>
        <name>[4Fe-4S] cluster</name>
        <dbReference type="ChEBI" id="CHEBI:49883"/>
    </ligand>
</feature>
<dbReference type="FunFam" id="3.40.50.300:FF:000431">
    <property type="entry name" value="Regulator of telomere elongation helicase 1"/>
    <property type="match status" value="1"/>
</dbReference>
<evidence type="ECO:0000313" key="19">
    <source>
        <dbReference type="EMBL" id="SBR82498.1"/>
    </source>
</evidence>
<dbReference type="InterPro" id="IPR030845">
    <property type="entry name" value="RTEL1"/>
</dbReference>
<comment type="similarity">
    <text evidence="16">Belongs to the helicase family. RAD3/XPD subfamily.</text>
</comment>
<organism evidence="19">
    <name type="scientific">Nothobranchius rachovii</name>
    <name type="common">bluefin notho</name>
    <dbReference type="NCBI Taxonomy" id="451742"/>
    <lineage>
        <taxon>Eukaryota</taxon>
        <taxon>Metazoa</taxon>
        <taxon>Chordata</taxon>
        <taxon>Craniata</taxon>
        <taxon>Vertebrata</taxon>
        <taxon>Euteleostomi</taxon>
        <taxon>Actinopterygii</taxon>
        <taxon>Neopterygii</taxon>
        <taxon>Teleostei</taxon>
        <taxon>Neoteleostei</taxon>
        <taxon>Acanthomorphata</taxon>
        <taxon>Ovalentaria</taxon>
        <taxon>Atherinomorphae</taxon>
        <taxon>Cyprinodontiformes</taxon>
        <taxon>Nothobranchiidae</taxon>
        <taxon>Nothobranchius</taxon>
    </lineage>
</organism>
<dbReference type="Pfam" id="PF23109">
    <property type="entry name" value="ARCH_RTEL1"/>
    <property type="match status" value="1"/>
</dbReference>
<feature type="compositionally biased region" description="Polar residues" evidence="17">
    <location>
        <begin position="959"/>
        <end position="973"/>
    </location>
</feature>
<feature type="region of interest" description="Disordered" evidence="17">
    <location>
        <begin position="947"/>
        <end position="992"/>
    </location>
</feature>
<sequence length="1117" mass="125497">MPLLKLNGVTVDFPFTPYDCQKDYMTKVLECLKQSHNGVLESPTGTGKTLCLLCATLAWREHFKDSISARKISEKLKGAEMFPNTPFSSWGTAATDGDKPVYYTDIPKIIYASRTHSQLAQVISELKNTTYRPKVCVLGSREQLCINQEVMRQESNHLKVHLCRAKVSTRSCVFYSNVEERSSDRELLNSILDVEDLVKFGNKQRVCPYFLTRSLKQHADIIFMPYNYLLDPKSRRAHNIELNKAVVIFDEAHNVERMCEESTSFDLTPYDVASAITAVDRLLEEKAKEVSRGDSVTEDINVESLSSGSKLEVTTIAKVKQILLDLEAAIDSIDVPSERGITKPGIFIYELLEKAHLTYSTKTAVYEALEQIIGSLTGKPGTFLSSNGLQKLADIIQLVFCGEPSELDRQRKMESFSAYFKVHIHRDTSAAKKKQAADPWASASSKKHGNILSYWCFSPGFSMQELVSQGVRCIILTSGTLSPLTTFTSEMRMLEVGRYRFSFCRCRYFETLELWRTKGQASHIEILKPMFVEPKGKGTFSEVINGYYSSVNDPKCKGGSFFAVCRGKASEGLDFADNFCRAVVITGLPFPPKFDPRVVLKMQYLDEMKINKAPGVKFLSGQEWYKHQAFRAVNQAIGRVIRHKEDYGAIFLCDERFKSPDVRANLPSWVRPYVRVQAGFGTVVREVSQFFRTAQKMRPEVIKTPAAENTAAECSSSSRSSSCSSSFSGVVAQKAKVLDAHLPSLKKRKLDESGGASGMAKICISYEGEVPESQSRPANLLDALDQGERRRGDDDAAGGDEASRLSTLSLQYNKRLEDELRGGKRKIKLVHEQKTSTSEDVLEDGKTSRAKQFLADMKASLSKVTFDRIVQALQDYKKTDSLDSLLSETSMLAEDENTHSLLRGFYQFIRPHHKKRFDEKCLELTGQGCGFKPDHSLSKDEKRAVMLQKTSEQRPAEARSSSSSCRQLDTQQLNGGGPHLSQQGLKQPQEGAGSAKGNKVYAALIADVKEAFGAEKSSLFFQAVRRYKETDVYEDLVTTLVNLFMETWDHFDLLIRFGTFVRPHHKKLYKEMLDALIFSAARDPSLKEEQEKRAPLLPPFKTQSKISTFFSTKKDDI</sequence>
<dbReference type="GO" id="GO:0005634">
    <property type="term" value="C:nucleus"/>
    <property type="evidence" value="ECO:0007669"/>
    <property type="project" value="UniProtKB-SubCell"/>
</dbReference>
<dbReference type="GO" id="GO:0045910">
    <property type="term" value="P:negative regulation of DNA recombination"/>
    <property type="evidence" value="ECO:0007669"/>
    <property type="project" value="TreeGrafter"/>
</dbReference>
<dbReference type="SMART" id="SM00491">
    <property type="entry name" value="HELICc2"/>
    <property type="match status" value="1"/>
</dbReference>
<feature type="binding site" evidence="16">
    <location>
        <position position="172"/>
    </location>
    <ligand>
        <name>[4Fe-4S] cluster</name>
        <dbReference type="ChEBI" id="CHEBI:49883"/>
    </ligand>
</feature>
<dbReference type="InterPro" id="IPR014001">
    <property type="entry name" value="Helicase_ATP-bd"/>
</dbReference>
<dbReference type="Pfam" id="PF13307">
    <property type="entry name" value="Helicase_C_2"/>
    <property type="match status" value="1"/>
</dbReference>
<feature type="region of interest" description="Disordered" evidence="17">
    <location>
        <begin position="706"/>
        <end position="725"/>
    </location>
</feature>
<gene>
    <name evidence="16 19" type="primary">RTEL1</name>
</gene>
<comment type="subcellular location">
    <subcellularLocation>
        <location evidence="1 16">Nucleus</location>
    </subcellularLocation>
</comment>
<dbReference type="GO" id="GO:0046872">
    <property type="term" value="F:metal ion binding"/>
    <property type="evidence" value="ECO:0007669"/>
    <property type="project" value="UniProtKB-UniRule"/>
</dbReference>
<dbReference type="Gene3D" id="1.20.1160.20">
    <property type="match status" value="2"/>
</dbReference>
<feature type="compositionally biased region" description="Low complexity" evidence="17">
    <location>
        <begin position="715"/>
        <end position="725"/>
    </location>
</feature>
<dbReference type="GO" id="GO:0010569">
    <property type="term" value="P:regulation of double-strand break repair via homologous recombination"/>
    <property type="evidence" value="ECO:0007669"/>
    <property type="project" value="UniProtKB-UniRule"/>
</dbReference>
<dbReference type="GO" id="GO:0090657">
    <property type="term" value="P:telomeric loop disassembly"/>
    <property type="evidence" value="ECO:0007669"/>
    <property type="project" value="TreeGrafter"/>
</dbReference>
<dbReference type="GO" id="GO:0006260">
    <property type="term" value="P:DNA replication"/>
    <property type="evidence" value="ECO:0007669"/>
    <property type="project" value="InterPro"/>
</dbReference>
<comment type="catalytic activity">
    <reaction evidence="15 16">
        <text>ATP + H2O = ADP + phosphate + H(+)</text>
        <dbReference type="Rhea" id="RHEA:13065"/>
        <dbReference type="ChEBI" id="CHEBI:15377"/>
        <dbReference type="ChEBI" id="CHEBI:15378"/>
        <dbReference type="ChEBI" id="CHEBI:30616"/>
        <dbReference type="ChEBI" id="CHEBI:43474"/>
        <dbReference type="ChEBI" id="CHEBI:456216"/>
    </reaction>
</comment>
<comment type="caution">
    <text evidence="16">Lacks conserved residue(s) required for the propagation of feature annotation.</text>
</comment>
<reference evidence="19" key="1">
    <citation type="submission" date="2016-05" db="EMBL/GenBank/DDBJ databases">
        <authorList>
            <person name="Lavstsen T."/>
            <person name="Jespersen J.S."/>
        </authorList>
    </citation>
    <scope>NUCLEOTIDE SEQUENCE</scope>
    <source>
        <tissue evidence="19">Brain</tissue>
    </source>
</reference>
<keyword evidence="12 16" id="KW-0234">DNA repair</keyword>
<dbReference type="GO" id="GO:0003678">
    <property type="term" value="F:DNA helicase activity"/>
    <property type="evidence" value="ECO:0007669"/>
    <property type="project" value="UniProtKB-UniRule"/>
</dbReference>
<accession>A0A1A8PMM5</accession>
<keyword evidence="4 16" id="KW-0547">Nucleotide-binding</keyword>
<dbReference type="EC" id="5.6.2.-" evidence="16"/>
<keyword evidence="9 16" id="KW-0408">Iron</keyword>
<dbReference type="SMART" id="SM00487">
    <property type="entry name" value="DEXDc"/>
    <property type="match status" value="1"/>
</dbReference>
<evidence type="ECO:0000256" key="10">
    <source>
        <dbReference type="ARBA" id="ARBA00023014"/>
    </source>
</evidence>
<reference evidence="19" key="2">
    <citation type="submission" date="2016-06" db="EMBL/GenBank/DDBJ databases">
        <title>The genome of a short-lived fish provides insights into sex chromosome evolution and the genetic control of aging.</title>
        <authorList>
            <person name="Reichwald K."/>
            <person name="Felder M."/>
            <person name="Petzold A."/>
            <person name="Koch P."/>
            <person name="Groth M."/>
            <person name="Platzer M."/>
        </authorList>
    </citation>
    <scope>NUCLEOTIDE SEQUENCE</scope>
    <source>
        <tissue evidence="19">Brain</tissue>
    </source>
</reference>
<evidence type="ECO:0000256" key="3">
    <source>
        <dbReference type="ARBA" id="ARBA00022723"/>
    </source>
</evidence>
<dbReference type="InterPro" id="IPR057498">
    <property type="entry name" value="Rtel1_ARCH"/>
</dbReference>
<dbReference type="GO" id="GO:0051539">
    <property type="term" value="F:4 iron, 4 sulfur cluster binding"/>
    <property type="evidence" value="ECO:0007669"/>
    <property type="project" value="UniProtKB-UniRule"/>
</dbReference>
<dbReference type="GO" id="GO:1904430">
    <property type="term" value="P:negative regulation of t-circle formation"/>
    <property type="evidence" value="ECO:0007669"/>
    <property type="project" value="TreeGrafter"/>
</dbReference>
<evidence type="ECO:0000256" key="17">
    <source>
        <dbReference type="SAM" id="MobiDB-lite"/>
    </source>
</evidence>
<protein>
    <recommendedName>
        <fullName evidence="16">Regulator of telomere elongation helicase 1</fullName>
        <ecNumber evidence="16">5.6.2.-</ecNumber>
    </recommendedName>
</protein>
<keyword evidence="10 16" id="KW-0411">Iron-sulfur</keyword>
<evidence type="ECO:0000256" key="16">
    <source>
        <dbReference type="HAMAP-Rule" id="MF_03065"/>
    </source>
</evidence>
<dbReference type="CDD" id="cd17970">
    <property type="entry name" value="DEAHc_FancJ"/>
    <property type="match status" value="1"/>
</dbReference>